<dbReference type="GO" id="GO:0005634">
    <property type="term" value="C:nucleus"/>
    <property type="evidence" value="ECO:0007669"/>
    <property type="project" value="UniProtKB-SubCell"/>
</dbReference>
<feature type="compositionally biased region" description="Acidic residues" evidence="10">
    <location>
        <begin position="720"/>
        <end position="744"/>
    </location>
</feature>
<dbReference type="Gene3D" id="1.20.5.650">
    <property type="entry name" value="Single helix bin"/>
    <property type="match status" value="1"/>
</dbReference>
<dbReference type="Gene3D" id="1.10.472.10">
    <property type="entry name" value="Cyclin-like"/>
    <property type="match status" value="2"/>
</dbReference>
<dbReference type="EMBL" id="CAJVRL010000044">
    <property type="protein sequence ID" value="CAG8951898.1"/>
    <property type="molecule type" value="Genomic_DNA"/>
</dbReference>
<keyword evidence="13" id="KW-1185">Reference proteome</keyword>
<keyword evidence="4" id="KW-0863">Zinc-finger</keyword>
<dbReference type="Proteomes" id="UP000696280">
    <property type="component" value="Unassembled WGS sequence"/>
</dbReference>
<evidence type="ECO:0000256" key="4">
    <source>
        <dbReference type="ARBA" id="ARBA00022771"/>
    </source>
</evidence>
<evidence type="ECO:0000256" key="6">
    <source>
        <dbReference type="ARBA" id="ARBA00023015"/>
    </source>
</evidence>
<dbReference type="InterPro" id="IPR013763">
    <property type="entry name" value="Cyclin-like_dom"/>
</dbReference>
<dbReference type="SMART" id="SM00385">
    <property type="entry name" value="CYCLIN"/>
    <property type="match status" value="2"/>
</dbReference>
<feature type="region of interest" description="Disordered" evidence="10">
    <location>
        <begin position="99"/>
        <end position="119"/>
    </location>
</feature>
<evidence type="ECO:0000256" key="8">
    <source>
        <dbReference type="ARBA" id="ARBA00023163"/>
    </source>
</evidence>
<evidence type="ECO:0000256" key="2">
    <source>
        <dbReference type="ARBA" id="ARBA00010857"/>
    </source>
</evidence>
<keyword evidence="9" id="KW-0539">Nucleus</keyword>
<protein>
    <recommendedName>
        <fullName evidence="11">Cyclin-like domain-containing protein</fullName>
    </recommendedName>
</protein>
<feature type="compositionally biased region" description="Polar residues" evidence="10">
    <location>
        <begin position="99"/>
        <end position="109"/>
    </location>
</feature>
<gene>
    <name evidence="12" type="ORF">HYFRA_00005702</name>
</gene>
<dbReference type="InterPro" id="IPR013150">
    <property type="entry name" value="TFIIB_cyclin"/>
</dbReference>
<feature type="region of interest" description="Disordered" evidence="10">
    <location>
        <begin position="437"/>
        <end position="483"/>
    </location>
</feature>
<evidence type="ECO:0000256" key="9">
    <source>
        <dbReference type="ARBA" id="ARBA00023242"/>
    </source>
</evidence>
<dbReference type="InterPro" id="IPR011665">
    <property type="entry name" value="BRF1_TBP-bd_dom"/>
</dbReference>
<comment type="subcellular location">
    <subcellularLocation>
        <location evidence="1">Nucleus</location>
    </subcellularLocation>
</comment>
<keyword evidence="3" id="KW-0479">Metal-binding</keyword>
<dbReference type="GO" id="GO:0008270">
    <property type="term" value="F:zinc ion binding"/>
    <property type="evidence" value="ECO:0007669"/>
    <property type="project" value="UniProtKB-KW"/>
</dbReference>
<dbReference type="FunFam" id="1.10.472.10:FF:000002">
    <property type="entry name" value="Transcription factor IIIB 90 kDa subunit"/>
    <property type="match status" value="1"/>
</dbReference>
<comment type="caution">
    <text evidence="12">The sequence shown here is derived from an EMBL/GenBank/DDBJ whole genome shotgun (WGS) entry which is preliminary data.</text>
</comment>
<dbReference type="PANTHER" id="PTHR11618">
    <property type="entry name" value="TRANSCRIPTION INITIATION FACTOR IIB-RELATED"/>
    <property type="match status" value="1"/>
</dbReference>
<dbReference type="AlphaFoldDB" id="A0A9N9KSJ2"/>
<dbReference type="GO" id="GO:0070897">
    <property type="term" value="P:transcription preinitiation complex assembly"/>
    <property type="evidence" value="ECO:0007669"/>
    <property type="project" value="InterPro"/>
</dbReference>
<comment type="similarity">
    <text evidence="2">Belongs to the TFIIB family.</text>
</comment>
<feature type="region of interest" description="Disordered" evidence="10">
    <location>
        <begin position="581"/>
        <end position="772"/>
    </location>
</feature>
<feature type="region of interest" description="Disordered" evidence="10">
    <location>
        <begin position="342"/>
        <end position="369"/>
    </location>
</feature>
<name>A0A9N9KSJ2_9HELO</name>
<feature type="compositionally biased region" description="Low complexity" evidence="10">
    <location>
        <begin position="610"/>
        <end position="621"/>
    </location>
</feature>
<evidence type="ECO:0000259" key="11">
    <source>
        <dbReference type="SMART" id="SM00385"/>
    </source>
</evidence>
<dbReference type="GO" id="GO:0000995">
    <property type="term" value="F:RNA polymerase III general transcription initiation factor activity"/>
    <property type="evidence" value="ECO:0007669"/>
    <property type="project" value="TreeGrafter"/>
</dbReference>
<keyword evidence="8" id="KW-0804">Transcription</keyword>
<dbReference type="SUPFAM" id="SSF47954">
    <property type="entry name" value="Cyclin-like"/>
    <property type="match status" value="2"/>
</dbReference>
<evidence type="ECO:0000256" key="3">
    <source>
        <dbReference type="ARBA" id="ARBA00022723"/>
    </source>
</evidence>
<feature type="region of interest" description="Disordered" evidence="10">
    <location>
        <begin position="392"/>
        <end position="413"/>
    </location>
</feature>
<evidence type="ECO:0000256" key="7">
    <source>
        <dbReference type="ARBA" id="ARBA00023159"/>
    </source>
</evidence>
<dbReference type="OrthoDB" id="511529at2759"/>
<accession>A0A9N9KSJ2</accession>
<feature type="compositionally biased region" description="Basic residues" evidence="10">
    <location>
        <begin position="346"/>
        <end position="355"/>
    </location>
</feature>
<keyword evidence="5" id="KW-0862">Zinc</keyword>
<dbReference type="InterPro" id="IPR036915">
    <property type="entry name" value="Cyclin-like_sf"/>
</dbReference>
<keyword evidence="6" id="KW-0805">Transcription regulation</keyword>
<keyword evidence="7" id="KW-0010">Activator</keyword>
<sequence>MPPKQQARRPNPTAGRNRQPPPPTNTPTIFTERAKQRARKRVCPQPLCEGNDEFEDGACIKCGYVVDDSHNIVSEITFGESGSGAAIVQGSFIAADQGASRNTAMPGQRSSGGGGGSQTLSDATNLMKSLATQLKIRDTIVTDAGLVFKMAQIENFIQGRRVVEVAAVSLYVACRRCATKDAPCRVMLIDFSDKININVFRLGRVFTDLLKSVNIRGELSLVLPEHLMHKFASRLEFGDDLDKVAESAIKFGQRMDADWITMGRRPSGICGAALLMAARMHNYRRTLNEVVYVVKITTQTLQKRLDEFKRTQSSNMTIAEWESSEFLSTAHDPPSFYEKTAEFQAGKKKKKKRKRAEPQPLEEELEAEQMKRKESELAIVLEKRLDADGFAIPAIPSSSKSRRPNLGRGDEPSLQAQTDLVDQAIVNEGDLDALVNTLDGRMRTKETERERQEETERNEEARKSKFAPSTRGTPSKSTSGLREGTIDGINSLMSQILMDPYSIEGAMHHAEAEERVKKRMILAREKEKHVNMDVEIGEDEFADDPDVQGCLVSDEDFAKKEQVWLNNNKSYLLREQRKKHEAELAARNPPIKRRNRVPKPRIGEGQTKPADSPAAAAQAVAENRGFSKRLDYTKVPGMWSHGRRAGSVLGSRAGSILGSGSDRSDSVQPIVEPRREGTAALSRAQSEEATAPASVADESDFGGRDSPARTSPVKNSPEPNNDDAEVSDSEEEEEEIAEEIDEFQDAGYDNDSLPDIDVDGGGGDSDVADDYD</sequence>
<dbReference type="GO" id="GO:0017025">
    <property type="term" value="F:TBP-class protein binding"/>
    <property type="evidence" value="ECO:0007669"/>
    <property type="project" value="InterPro"/>
</dbReference>
<dbReference type="InterPro" id="IPR000812">
    <property type="entry name" value="TFIIB"/>
</dbReference>
<feature type="domain" description="Cyclin-like" evidence="11">
    <location>
        <begin position="226"/>
        <end position="310"/>
    </location>
</feature>
<feature type="compositionally biased region" description="Basic and acidic residues" evidence="10">
    <location>
        <begin position="440"/>
        <end position="463"/>
    </location>
</feature>
<dbReference type="GO" id="GO:0001006">
    <property type="term" value="F:RNA polymerase III type 3 promoter sequence-specific DNA binding"/>
    <property type="evidence" value="ECO:0007669"/>
    <property type="project" value="TreeGrafter"/>
</dbReference>
<feature type="compositionally biased region" description="Polar residues" evidence="10">
    <location>
        <begin position="708"/>
        <end position="719"/>
    </location>
</feature>
<reference evidence="12" key="1">
    <citation type="submission" date="2021-07" db="EMBL/GenBank/DDBJ databases">
        <authorList>
            <person name="Durling M."/>
        </authorList>
    </citation>
    <scope>NUCLEOTIDE SEQUENCE</scope>
</reference>
<feature type="compositionally biased region" description="Polar residues" evidence="10">
    <location>
        <begin position="470"/>
        <end position="480"/>
    </location>
</feature>
<dbReference type="GO" id="GO:0097550">
    <property type="term" value="C:transcription preinitiation complex"/>
    <property type="evidence" value="ECO:0007669"/>
    <property type="project" value="TreeGrafter"/>
</dbReference>
<proteinExistence type="inferred from homology"/>
<dbReference type="Pfam" id="PF07741">
    <property type="entry name" value="BRF1"/>
    <property type="match status" value="1"/>
</dbReference>
<evidence type="ECO:0000256" key="1">
    <source>
        <dbReference type="ARBA" id="ARBA00004123"/>
    </source>
</evidence>
<feature type="domain" description="Cyclin-like" evidence="11">
    <location>
        <begin position="125"/>
        <end position="211"/>
    </location>
</feature>
<feature type="compositionally biased region" description="Basic residues" evidence="10">
    <location>
        <begin position="590"/>
        <end position="599"/>
    </location>
</feature>
<evidence type="ECO:0000256" key="5">
    <source>
        <dbReference type="ARBA" id="ARBA00022833"/>
    </source>
</evidence>
<evidence type="ECO:0000256" key="10">
    <source>
        <dbReference type="SAM" id="MobiDB-lite"/>
    </source>
</evidence>
<dbReference type="PANTHER" id="PTHR11618:SF4">
    <property type="entry name" value="TRANSCRIPTION FACTOR IIIB 90 KDA SUBUNIT"/>
    <property type="match status" value="1"/>
</dbReference>
<dbReference type="GO" id="GO:0000126">
    <property type="term" value="C:transcription factor TFIIIB complex"/>
    <property type="evidence" value="ECO:0007669"/>
    <property type="project" value="TreeGrafter"/>
</dbReference>
<organism evidence="12 13">
    <name type="scientific">Hymenoscyphus fraxineus</name>
    <dbReference type="NCBI Taxonomy" id="746836"/>
    <lineage>
        <taxon>Eukaryota</taxon>
        <taxon>Fungi</taxon>
        <taxon>Dikarya</taxon>
        <taxon>Ascomycota</taxon>
        <taxon>Pezizomycotina</taxon>
        <taxon>Leotiomycetes</taxon>
        <taxon>Helotiales</taxon>
        <taxon>Helotiaceae</taxon>
        <taxon>Hymenoscyphus</taxon>
    </lineage>
</organism>
<evidence type="ECO:0000313" key="12">
    <source>
        <dbReference type="EMBL" id="CAG8951898.1"/>
    </source>
</evidence>
<dbReference type="Pfam" id="PF00382">
    <property type="entry name" value="TFIIB"/>
    <property type="match status" value="2"/>
</dbReference>
<evidence type="ECO:0000313" key="13">
    <source>
        <dbReference type="Proteomes" id="UP000696280"/>
    </source>
</evidence>
<feature type="region of interest" description="Disordered" evidence="10">
    <location>
        <begin position="1"/>
        <end position="38"/>
    </location>
</feature>
<dbReference type="CDD" id="cd20554">
    <property type="entry name" value="CYCLIN_TFIIIB90_rpt2"/>
    <property type="match status" value="1"/>
</dbReference>